<evidence type="ECO:0000313" key="3">
    <source>
        <dbReference type="EMBL" id="CBX94399.1"/>
    </source>
</evidence>
<keyword evidence="4" id="KW-1185">Reference proteome</keyword>
<dbReference type="Pfam" id="PF00797">
    <property type="entry name" value="Acetyltransf_2"/>
    <property type="match status" value="1"/>
</dbReference>
<protein>
    <submittedName>
        <fullName evidence="3">Uncharacterized protein</fullName>
    </submittedName>
</protein>
<dbReference type="GO" id="GO:0016407">
    <property type="term" value="F:acetyltransferase activity"/>
    <property type="evidence" value="ECO:0007669"/>
    <property type="project" value="InterPro"/>
</dbReference>
<dbReference type="HOGENOM" id="CLU_049918_2_0_1"/>
<evidence type="ECO:0000313" key="4">
    <source>
        <dbReference type="Proteomes" id="UP000002668"/>
    </source>
</evidence>
<comment type="similarity">
    <text evidence="1 2">Belongs to the arylamine N-acetyltransferase family.</text>
</comment>
<gene>
    <name evidence="3" type="ORF">LEMA_P121630.1</name>
</gene>
<dbReference type="OrthoDB" id="10260017at2759"/>
<dbReference type="OMA" id="AYCFYEI"/>
<dbReference type="InParanoid" id="E4ZSL9"/>
<dbReference type="GeneID" id="13291009"/>
<dbReference type="AlphaFoldDB" id="E4ZSL9"/>
<dbReference type="InterPro" id="IPR038765">
    <property type="entry name" value="Papain-like_cys_pep_sf"/>
</dbReference>
<evidence type="ECO:0000256" key="2">
    <source>
        <dbReference type="RuleBase" id="RU003452"/>
    </source>
</evidence>
<dbReference type="PANTHER" id="PTHR11786:SF0">
    <property type="entry name" value="ARYLAMINE N-ACETYLTRANSFERASE 4-RELATED"/>
    <property type="match status" value="1"/>
</dbReference>
<proteinExistence type="inferred from homology"/>
<evidence type="ECO:0000256" key="1">
    <source>
        <dbReference type="ARBA" id="ARBA00006547"/>
    </source>
</evidence>
<dbReference type="VEuPathDB" id="FungiDB:LEMA_P121630.1"/>
<keyword evidence="2" id="KW-0808">Transferase</keyword>
<dbReference type="EMBL" id="FP929122">
    <property type="protein sequence ID" value="CBX94399.1"/>
    <property type="molecule type" value="Genomic_DNA"/>
</dbReference>
<dbReference type="SUPFAM" id="SSF54001">
    <property type="entry name" value="Cysteine proteinases"/>
    <property type="match status" value="1"/>
</dbReference>
<dbReference type="PANTHER" id="PTHR11786">
    <property type="entry name" value="N-HYDROXYARYLAMINE O-ACETYLTRANSFERASE"/>
    <property type="match status" value="1"/>
</dbReference>
<reference evidence="4" key="1">
    <citation type="journal article" date="2011" name="Nat. Commun.">
        <title>Effector diversification within compartments of the Leptosphaeria maculans genome affected by Repeat-Induced Point mutations.</title>
        <authorList>
            <person name="Rouxel T."/>
            <person name="Grandaubert J."/>
            <person name="Hane J.K."/>
            <person name="Hoede C."/>
            <person name="van de Wouw A.P."/>
            <person name="Couloux A."/>
            <person name="Dominguez V."/>
            <person name="Anthouard V."/>
            <person name="Bally P."/>
            <person name="Bourras S."/>
            <person name="Cozijnsen A.J."/>
            <person name="Ciuffetti L.M."/>
            <person name="Degrave A."/>
            <person name="Dilmaghani A."/>
            <person name="Duret L."/>
            <person name="Fudal I."/>
            <person name="Goodwin S.B."/>
            <person name="Gout L."/>
            <person name="Glaser N."/>
            <person name="Linglin J."/>
            <person name="Kema G.H.J."/>
            <person name="Lapalu N."/>
            <person name="Lawrence C.B."/>
            <person name="May K."/>
            <person name="Meyer M."/>
            <person name="Ollivier B."/>
            <person name="Poulain J."/>
            <person name="Schoch C.L."/>
            <person name="Simon A."/>
            <person name="Spatafora J.W."/>
            <person name="Stachowiak A."/>
            <person name="Turgeon B.G."/>
            <person name="Tyler B.M."/>
            <person name="Vincent D."/>
            <person name="Weissenbach J."/>
            <person name="Amselem J."/>
            <person name="Quesneville H."/>
            <person name="Oliver R.P."/>
            <person name="Wincker P."/>
            <person name="Balesdent M.-H."/>
            <person name="Howlett B.J."/>
        </authorList>
    </citation>
    <scope>NUCLEOTIDE SEQUENCE [LARGE SCALE GENOMIC DNA]</scope>
    <source>
        <strain evidence="4">JN3 / isolate v23.1.3 / race Av1-4-5-6-7-8</strain>
    </source>
</reference>
<dbReference type="InterPro" id="IPR001447">
    <property type="entry name" value="Arylamine_N-AcTrfase"/>
</dbReference>
<sequence>MKLAYTSYVYLTHVDGEDQCRENNLFYHFELDIGRPGCPKINVRVPGSQILAPPSRSIDFPPYTPATAKRGWYRLVESILGFKTAVHIHIHISRPLVVDLHRATLTIRPPLDIYSLTHRTHLPSQNASKLRVPSTMPPQRPTYTREQITQYFDRIQLPQQDRKYDVSALEPADALTYLTTLQKYQLAAVPFENLTLHYSAHRHVSLHPEELFKKMVTDNNGRGGYCMENNSLFGIVLLSLGFTVYAAGGHVCQGDFWLGLSHMVNLVTIGNRKYQVDVGVGPYGPIEPLPLERPGGGIYRHISPASVRLQWRSLSANSDPEQRYWVYEIRNDEQSEWGAFKYAFTEMEFFPQDFAIMNAFPSTSPRAWFTKVVVASKAILDERGELAGRVNINGNSLKIRMGAHVTEKLHFETEQDRLDALEKYFGIRFGAAERDGIRQLVSEIV</sequence>
<dbReference type="InterPro" id="IPR053710">
    <property type="entry name" value="Arylamine_NAT_domain_sf"/>
</dbReference>
<accession>E4ZSL9</accession>
<dbReference type="eggNOG" id="ENOG502RVZB">
    <property type="taxonomic scope" value="Eukaryota"/>
</dbReference>
<dbReference type="PRINTS" id="PR01543">
    <property type="entry name" value="ANATRNSFRASE"/>
</dbReference>
<organism evidence="4">
    <name type="scientific">Leptosphaeria maculans (strain JN3 / isolate v23.1.3 / race Av1-4-5-6-7-8)</name>
    <name type="common">Blackleg fungus</name>
    <name type="synonym">Phoma lingam</name>
    <dbReference type="NCBI Taxonomy" id="985895"/>
    <lineage>
        <taxon>Eukaryota</taxon>
        <taxon>Fungi</taxon>
        <taxon>Dikarya</taxon>
        <taxon>Ascomycota</taxon>
        <taxon>Pezizomycotina</taxon>
        <taxon>Dothideomycetes</taxon>
        <taxon>Pleosporomycetidae</taxon>
        <taxon>Pleosporales</taxon>
        <taxon>Pleosporineae</taxon>
        <taxon>Leptosphaeriaceae</taxon>
        <taxon>Plenodomus</taxon>
        <taxon>Plenodomus lingam/Leptosphaeria maculans species complex</taxon>
    </lineage>
</organism>
<dbReference type="Proteomes" id="UP000002668">
    <property type="component" value="Genome"/>
</dbReference>
<name>E4ZSL9_LEPMJ</name>
<keyword evidence="2" id="KW-0012">Acyltransferase</keyword>
<dbReference type="STRING" id="985895.E4ZSL9"/>
<dbReference type="Gene3D" id="3.30.2140.20">
    <property type="match status" value="1"/>
</dbReference>